<gene>
    <name evidence="3" type="ORF">H9642_03745</name>
</gene>
<keyword evidence="4" id="KW-1185">Reference proteome</keyword>
<protein>
    <submittedName>
        <fullName evidence="3">PhzF family phenazine biosynthesis protein</fullName>
    </submittedName>
</protein>
<sequence>MPLPFHQVDAFSDRPFAGNPAIVYRLEHWLADEQMQRIAAEHNLAETAFLVAEADAWHIRWFTPATEVPLCGHATLASAKVLFEVYGEPGDSLSFTSLSGVLRVRRLGERLELDFPAIPSGPMEAPQELARILGLKPQQVLTNKDSLLVIVASEAQVRSCRPLLAELARLPWQGVIVSAPGDNHDFVSRYFAPAIGIDEDPVTGAAHCALTPYWAARLGRKELSAFQCSARGGELQCRLDGERVRIAGHATLVARGELYLD</sequence>
<dbReference type="EMBL" id="JACSQG010000001">
    <property type="protein sequence ID" value="MBD7976296.1"/>
    <property type="molecule type" value="Genomic_DNA"/>
</dbReference>
<evidence type="ECO:0000313" key="3">
    <source>
        <dbReference type="EMBL" id="MBD7976296.1"/>
    </source>
</evidence>
<reference evidence="3 4" key="1">
    <citation type="submission" date="2020-08" db="EMBL/GenBank/DDBJ databases">
        <title>A Genomic Blueprint of the Chicken Gut Microbiome.</title>
        <authorList>
            <person name="Gilroy R."/>
            <person name="Ravi A."/>
            <person name="Getino M."/>
            <person name="Pursley I."/>
            <person name="Horton D.L."/>
            <person name="Alikhan N.-F."/>
            <person name="Baker D."/>
            <person name="Gharbi K."/>
            <person name="Hall N."/>
            <person name="Watson M."/>
            <person name="Adriaenssens E.M."/>
            <person name="Foster-Nyarko E."/>
            <person name="Jarju S."/>
            <person name="Secka A."/>
            <person name="Antonio M."/>
            <person name="Oren A."/>
            <person name="Chaudhuri R."/>
            <person name="La Ragione R.M."/>
            <person name="Hildebrand F."/>
            <person name="Pallen M.J."/>
        </authorList>
    </citation>
    <scope>NUCLEOTIDE SEQUENCE [LARGE SCALE GENOMIC DNA]</scope>
    <source>
        <strain evidence="3 4">Sa2CUA2</strain>
    </source>
</reference>
<dbReference type="RefSeq" id="WP_251835052.1">
    <property type="nucleotide sequence ID" value="NZ_JACSQG010000001.1"/>
</dbReference>
<accession>A0ABR8TKJ2</accession>
<comment type="caution">
    <text evidence="3">The sequence shown here is derived from an EMBL/GenBank/DDBJ whole genome shotgun (WGS) entry which is preliminary data.</text>
</comment>
<keyword evidence="2" id="KW-0413">Isomerase</keyword>
<organism evidence="3 4">
    <name type="scientific">Serpens gallinarum</name>
    <dbReference type="NCBI Taxonomy" id="2763075"/>
    <lineage>
        <taxon>Bacteria</taxon>
        <taxon>Pseudomonadati</taxon>
        <taxon>Pseudomonadota</taxon>
        <taxon>Gammaproteobacteria</taxon>
        <taxon>Pseudomonadales</taxon>
        <taxon>Pseudomonadaceae</taxon>
        <taxon>Pseudomonas</taxon>
    </lineage>
</organism>
<name>A0ABR8TKJ2_9PSED</name>
<evidence type="ECO:0000256" key="1">
    <source>
        <dbReference type="ARBA" id="ARBA00008270"/>
    </source>
</evidence>
<dbReference type="SUPFAM" id="SSF54506">
    <property type="entry name" value="Diaminopimelate epimerase-like"/>
    <property type="match status" value="1"/>
</dbReference>
<evidence type="ECO:0000313" key="4">
    <source>
        <dbReference type="Proteomes" id="UP000611945"/>
    </source>
</evidence>
<dbReference type="PANTHER" id="PTHR13774:SF17">
    <property type="entry name" value="PHENAZINE BIOSYNTHESIS-LIKE DOMAIN-CONTAINING PROTEIN"/>
    <property type="match status" value="1"/>
</dbReference>
<dbReference type="Proteomes" id="UP000611945">
    <property type="component" value="Unassembled WGS sequence"/>
</dbReference>
<dbReference type="PANTHER" id="PTHR13774">
    <property type="entry name" value="PHENAZINE BIOSYNTHESIS PROTEIN"/>
    <property type="match status" value="1"/>
</dbReference>
<dbReference type="PIRSF" id="PIRSF016184">
    <property type="entry name" value="PhzC_PhzF"/>
    <property type="match status" value="1"/>
</dbReference>
<dbReference type="InterPro" id="IPR003719">
    <property type="entry name" value="Phenazine_PhzF-like"/>
</dbReference>
<dbReference type="Gene3D" id="3.10.310.10">
    <property type="entry name" value="Diaminopimelate Epimerase, Chain A, domain 1"/>
    <property type="match status" value="2"/>
</dbReference>
<evidence type="ECO:0000256" key="2">
    <source>
        <dbReference type="ARBA" id="ARBA00023235"/>
    </source>
</evidence>
<dbReference type="Pfam" id="PF02567">
    <property type="entry name" value="PhzC-PhzF"/>
    <property type="match status" value="1"/>
</dbReference>
<dbReference type="NCBIfam" id="TIGR00654">
    <property type="entry name" value="PhzF_family"/>
    <property type="match status" value="1"/>
</dbReference>
<comment type="similarity">
    <text evidence="1">Belongs to the PhzF family.</text>
</comment>
<proteinExistence type="inferred from homology"/>